<reference evidence="4 5" key="1">
    <citation type="submission" date="2019-08" db="EMBL/GenBank/DDBJ databases">
        <title>Actinomadura sp. nov. CYP1-5 isolated from mountain soil.</title>
        <authorList>
            <person name="Songsumanus A."/>
            <person name="Kuncharoen N."/>
            <person name="Kudo T."/>
            <person name="Yuki M."/>
            <person name="Igarashi Y."/>
            <person name="Tanasupawat S."/>
        </authorList>
    </citation>
    <scope>NUCLEOTIDE SEQUENCE [LARGE SCALE GENOMIC DNA]</scope>
    <source>
        <strain evidence="4 5">GKU157</strain>
    </source>
</reference>
<keyword evidence="2" id="KW-0732">Signal</keyword>
<proteinExistence type="inferred from homology"/>
<evidence type="ECO:0000256" key="2">
    <source>
        <dbReference type="ARBA" id="ARBA00022729"/>
    </source>
</evidence>
<dbReference type="RefSeq" id="WP_148351354.1">
    <property type="nucleotide sequence ID" value="NZ_JBHSBF010000010.1"/>
</dbReference>
<evidence type="ECO:0000313" key="4">
    <source>
        <dbReference type="EMBL" id="TYC13808.1"/>
    </source>
</evidence>
<organism evidence="4 5">
    <name type="scientific">Actinomadura syzygii</name>
    <dbReference type="NCBI Taxonomy" id="1427538"/>
    <lineage>
        <taxon>Bacteria</taxon>
        <taxon>Bacillati</taxon>
        <taxon>Actinomycetota</taxon>
        <taxon>Actinomycetes</taxon>
        <taxon>Streptosporangiales</taxon>
        <taxon>Thermomonosporaceae</taxon>
        <taxon>Actinomadura</taxon>
    </lineage>
</organism>
<feature type="domain" description="Leucine-binding protein" evidence="3">
    <location>
        <begin position="27"/>
        <end position="350"/>
    </location>
</feature>
<protein>
    <submittedName>
        <fullName evidence="4">ABC transporter substrate-binding protein</fullName>
    </submittedName>
</protein>
<gene>
    <name evidence="4" type="ORF">FXF65_19305</name>
</gene>
<sequence length="393" mass="40863">MNSSAVVRTVVRDSMELLVAGPDPTALRIGLLLPLSGSLGLTGPSGLSAACLAATEVNTAAALERRTPLWEDDPPHPPKRRVELVPVDAGRAPGAVAGDARLLADAGLVDAFVGFHTSDVHRALEAALAGRAPYVFTPPHEGGPRGAGVVLLGDSPGRQFTPAMLRLAERRGLRRWALVGSDYIWPQSVHRVASRTVRSLGGTVVLDRLLPFPWAAGEAGFEELVDALALARAQAVLVNLVGRDLAVFNRVFAASRLAAEVVRLSGALEENVLLAGGGDDTGELYSVMRSFAGQGDERRLALAERYRTAFGATGPVLDTYAEGCYDGVHLLAALAAAGALTPGRARAAAARLLAGAGDPAVRRAWSAAPLGPPSAQGYLARADGLDLTVIARL</sequence>
<dbReference type="Proteomes" id="UP000322634">
    <property type="component" value="Unassembled WGS sequence"/>
</dbReference>
<dbReference type="SUPFAM" id="SSF53822">
    <property type="entry name" value="Periplasmic binding protein-like I"/>
    <property type="match status" value="1"/>
</dbReference>
<keyword evidence="5" id="KW-1185">Reference proteome</keyword>
<dbReference type="EMBL" id="VSFF01000007">
    <property type="protein sequence ID" value="TYC13808.1"/>
    <property type="molecule type" value="Genomic_DNA"/>
</dbReference>
<evidence type="ECO:0000259" key="3">
    <source>
        <dbReference type="Pfam" id="PF13458"/>
    </source>
</evidence>
<comment type="caution">
    <text evidence="4">The sequence shown here is derived from an EMBL/GenBank/DDBJ whole genome shotgun (WGS) entry which is preliminary data.</text>
</comment>
<dbReference type="PANTHER" id="PTHR47628:SF1">
    <property type="entry name" value="ALIPHATIC AMIDASE EXPRESSION-REGULATING PROTEIN"/>
    <property type="match status" value="1"/>
</dbReference>
<dbReference type="InterPro" id="IPR028081">
    <property type="entry name" value="Leu-bd"/>
</dbReference>
<dbReference type="Pfam" id="PF13458">
    <property type="entry name" value="Peripla_BP_6"/>
    <property type="match status" value="1"/>
</dbReference>
<dbReference type="AlphaFoldDB" id="A0A5D0U5X8"/>
<name>A0A5D0U5X8_9ACTN</name>
<dbReference type="PANTHER" id="PTHR47628">
    <property type="match status" value="1"/>
</dbReference>
<dbReference type="Gene3D" id="3.40.50.2300">
    <property type="match status" value="2"/>
</dbReference>
<accession>A0A5D0U5X8</accession>
<evidence type="ECO:0000313" key="5">
    <source>
        <dbReference type="Proteomes" id="UP000322634"/>
    </source>
</evidence>
<evidence type="ECO:0000256" key="1">
    <source>
        <dbReference type="ARBA" id="ARBA00010062"/>
    </source>
</evidence>
<dbReference type="InterPro" id="IPR028082">
    <property type="entry name" value="Peripla_BP_I"/>
</dbReference>
<comment type="similarity">
    <text evidence="1">Belongs to the leucine-binding protein family.</text>
</comment>
<dbReference type="OrthoDB" id="7337537at2"/>